<dbReference type="InterPro" id="IPR014729">
    <property type="entry name" value="Rossmann-like_a/b/a_fold"/>
</dbReference>
<evidence type="ECO:0000256" key="8">
    <source>
        <dbReference type="ARBA" id="ARBA00022840"/>
    </source>
</evidence>
<keyword evidence="16" id="KW-1185">Reference proteome</keyword>
<evidence type="ECO:0000256" key="7">
    <source>
        <dbReference type="ARBA" id="ARBA00022741"/>
    </source>
</evidence>
<evidence type="ECO:0000259" key="12">
    <source>
        <dbReference type="Pfam" id="PF01467"/>
    </source>
</evidence>
<dbReference type="UniPathway" id="UPA00253">
    <property type="reaction ID" value="UER00332"/>
</dbReference>
<evidence type="ECO:0000256" key="3">
    <source>
        <dbReference type="ARBA" id="ARBA00009014"/>
    </source>
</evidence>
<comment type="similarity">
    <text evidence="3 11">Belongs to the NadD family.</text>
</comment>
<keyword evidence="4 11" id="KW-0662">Pyridine nucleotide biosynthesis</keyword>
<dbReference type="Gene3D" id="3.40.50.620">
    <property type="entry name" value="HUPs"/>
    <property type="match status" value="1"/>
</dbReference>
<dbReference type="GO" id="GO:0009435">
    <property type="term" value="P:NAD+ biosynthetic process"/>
    <property type="evidence" value="ECO:0007669"/>
    <property type="project" value="UniProtKB-UniRule"/>
</dbReference>
<dbReference type="NCBIfam" id="TIGR00125">
    <property type="entry name" value="cyt_tran_rel"/>
    <property type="match status" value="1"/>
</dbReference>
<keyword evidence="5 11" id="KW-0808">Transferase</keyword>
<comment type="catalytic activity">
    <reaction evidence="10 11">
        <text>nicotinate beta-D-ribonucleotide + ATP + H(+) = deamido-NAD(+) + diphosphate</text>
        <dbReference type="Rhea" id="RHEA:22860"/>
        <dbReference type="ChEBI" id="CHEBI:15378"/>
        <dbReference type="ChEBI" id="CHEBI:30616"/>
        <dbReference type="ChEBI" id="CHEBI:33019"/>
        <dbReference type="ChEBI" id="CHEBI:57502"/>
        <dbReference type="ChEBI" id="CHEBI:58437"/>
        <dbReference type="EC" id="2.7.7.18"/>
    </reaction>
</comment>
<feature type="domain" description="Cytidyltransferase-like" evidence="12">
    <location>
        <begin position="13"/>
        <end position="171"/>
    </location>
</feature>
<dbReference type="PANTHER" id="PTHR39321">
    <property type="entry name" value="NICOTINATE-NUCLEOTIDE ADENYLYLTRANSFERASE-RELATED"/>
    <property type="match status" value="1"/>
</dbReference>
<dbReference type="Proteomes" id="UP000031980">
    <property type="component" value="Unassembled WGS sequence"/>
</dbReference>
<dbReference type="GO" id="GO:0005524">
    <property type="term" value="F:ATP binding"/>
    <property type="evidence" value="ECO:0007669"/>
    <property type="project" value="UniProtKB-KW"/>
</dbReference>
<evidence type="ECO:0000313" key="16">
    <source>
        <dbReference type="Proteomes" id="UP000031980"/>
    </source>
</evidence>
<comment type="caution">
    <text evidence="13">The sequence shown here is derived from an EMBL/GenBank/DDBJ whole genome shotgun (WGS) entry which is preliminary data.</text>
</comment>
<evidence type="ECO:0000256" key="1">
    <source>
        <dbReference type="ARBA" id="ARBA00002324"/>
    </source>
</evidence>
<dbReference type="NCBIfam" id="TIGR00482">
    <property type="entry name" value="nicotinate (nicotinamide) nucleotide adenylyltransferase"/>
    <property type="match status" value="1"/>
</dbReference>
<dbReference type="EMBL" id="JPIU01000039">
    <property type="protein sequence ID" value="KIO44415.1"/>
    <property type="molecule type" value="Genomic_DNA"/>
</dbReference>
<gene>
    <name evidence="11" type="primary">nadD</name>
    <name evidence="13" type="ORF">BA92_09440</name>
    <name evidence="14" type="ORF">IE90_07885</name>
</gene>
<dbReference type="EC" id="2.7.7.18" evidence="11"/>
<evidence type="ECO:0000256" key="5">
    <source>
        <dbReference type="ARBA" id="ARBA00022679"/>
    </source>
</evidence>
<dbReference type="EMBL" id="JPIT01000018">
    <property type="protein sequence ID" value="KIO45329.1"/>
    <property type="molecule type" value="Genomic_DNA"/>
</dbReference>
<keyword evidence="9 11" id="KW-0520">NAD</keyword>
<name>A0A0C3R4M4_9PORP</name>
<evidence type="ECO:0000256" key="6">
    <source>
        <dbReference type="ARBA" id="ARBA00022695"/>
    </source>
</evidence>
<evidence type="ECO:0000256" key="10">
    <source>
        <dbReference type="ARBA" id="ARBA00048721"/>
    </source>
</evidence>
<dbReference type="Pfam" id="PF01467">
    <property type="entry name" value="CTP_transf_like"/>
    <property type="match status" value="1"/>
</dbReference>
<accession>A0A0C3R4M4</accession>
<comment type="function">
    <text evidence="1 11">Catalyzes the reversible adenylation of nicotinate mononucleotide (NaMN) to nicotinic acid adenine dinucleotide (NaAD).</text>
</comment>
<evidence type="ECO:0000256" key="11">
    <source>
        <dbReference type="HAMAP-Rule" id="MF_00244"/>
    </source>
</evidence>
<evidence type="ECO:0000256" key="9">
    <source>
        <dbReference type="ARBA" id="ARBA00023027"/>
    </source>
</evidence>
<sequence>MNNDNQIPFRIGLFFGSFNPVHNGHIGIARYLLDNGYCDKLWFVISPCNPFKVNQALLPEQDRLEMVKTAIAGDERMSACDIEFSMPKPSYTVDTLRLLSSRYPDCLFKLIIGEDNLCNFHLWKDDQWIRTHYPLLVYPRKGFECSGEEYPDISFVDAPLFPYSSTEIRDRIRSGGDISDWVPSCLRSLVIKKYEGSKKE</sequence>
<reference evidence="14 15" key="2">
    <citation type="submission" date="2014-07" db="EMBL/GenBank/DDBJ databases">
        <title>Porphyromonadaceae bacterium OUH 334697 = ATCC BAA-2682 = DSM 28341 draft genome.</title>
        <authorList>
            <person name="Sydenham T.V."/>
            <person name="Hasman H."/>
            <person name="Justesen U.S."/>
        </authorList>
    </citation>
    <scope>NUCLEOTIDE SEQUENCE [LARGE SCALE GENOMIC DNA]</scope>
    <source>
        <strain evidence="14 15">OUH 334697</strain>
    </source>
</reference>
<keyword evidence="6 11" id="KW-0548">Nucleotidyltransferase</keyword>
<comment type="pathway">
    <text evidence="2 11">Cofactor biosynthesis; NAD(+) biosynthesis; deamido-NAD(+) from nicotinate D-ribonucleotide: step 1/1.</text>
</comment>
<dbReference type="GO" id="GO:0004515">
    <property type="term" value="F:nicotinate-nucleotide adenylyltransferase activity"/>
    <property type="evidence" value="ECO:0007669"/>
    <property type="project" value="UniProtKB-UniRule"/>
</dbReference>
<reference evidence="13 16" key="1">
    <citation type="submission" date="2014-07" db="EMBL/GenBank/DDBJ databases">
        <title>Porphyromonadaceae bacterium OUH 308042 = ATCC BAA-2681 = DSM 28342 draft genome.</title>
        <authorList>
            <person name="Sydenham T.V."/>
            <person name="Hasman H."/>
            <person name="Justensen U.S."/>
        </authorList>
    </citation>
    <scope>NUCLEOTIDE SEQUENCE [LARGE SCALE GENOMIC DNA]</scope>
    <source>
        <strain evidence="13 16">OUH 308042</strain>
    </source>
</reference>
<evidence type="ECO:0000313" key="13">
    <source>
        <dbReference type="EMBL" id="KIO44415.1"/>
    </source>
</evidence>
<dbReference type="RefSeq" id="WP_041503276.1">
    <property type="nucleotide sequence ID" value="NZ_JPIT01000018.1"/>
</dbReference>
<dbReference type="CDD" id="cd02165">
    <property type="entry name" value="NMNAT"/>
    <property type="match status" value="1"/>
</dbReference>
<dbReference type="Proteomes" id="UP000031937">
    <property type="component" value="Unassembled WGS sequence"/>
</dbReference>
<evidence type="ECO:0000313" key="15">
    <source>
        <dbReference type="Proteomes" id="UP000031937"/>
    </source>
</evidence>
<keyword evidence="8 11" id="KW-0067">ATP-binding</keyword>
<dbReference type="OrthoDB" id="5295945at2"/>
<dbReference type="InterPro" id="IPR005248">
    <property type="entry name" value="NadD/NMNAT"/>
</dbReference>
<dbReference type="HAMAP" id="MF_00244">
    <property type="entry name" value="NaMN_adenylyltr"/>
    <property type="match status" value="1"/>
</dbReference>
<evidence type="ECO:0000256" key="4">
    <source>
        <dbReference type="ARBA" id="ARBA00022642"/>
    </source>
</evidence>
<dbReference type="InterPro" id="IPR004821">
    <property type="entry name" value="Cyt_trans-like"/>
</dbReference>
<keyword evidence="7 11" id="KW-0547">Nucleotide-binding</keyword>
<evidence type="ECO:0000256" key="2">
    <source>
        <dbReference type="ARBA" id="ARBA00005019"/>
    </source>
</evidence>
<dbReference type="SUPFAM" id="SSF52374">
    <property type="entry name" value="Nucleotidylyl transferase"/>
    <property type="match status" value="1"/>
</dbReference>
<dbReference type="AlphaFoldDB" id="A0A0C3R4M4"/>
<organism evidence="13 16">
    <name type="scientific">Sanguibacteroides justesenii</name>
    <dbReference type="NCBI Taxonomy" id="1547597"/>
    <lineage>
        <taxon>Bacteria</taxon>
        <taxon>Pseudomonadati</taxon>
        <taxon>Bacteroidota</taxon>
        <taxon>Bacteroidia</taxon>
        <taxon>Bacteroidales</taxon>
        <taxon>Porphyromonadaceae</taxon>
        <taxon>Sanguibacteroides</taxon>
    </lineage>
</organism>
<proteinExistence type="inferred from homology"/>
<dbReference type="PANTHER" id="PTHR39321:SF3">
    <property type="entry name" value="PHOSPHOPANTETHEINE ADENYLYLTRANSFERASE"/>
    <property type="match status" value="1"/>
</dbReference>
<protein>
    <recommendedName>
        <fullName evidence="11">Probable nicotinate-nucleotide adenylyltransferase</fullName>
        <ecNumber evidence="11">2.7.7.18</ecNumber>
    </recommendedName>
    <alternativeName>
        <fullName evidence="11">Deamido-NAD(+) diphosphorylase</fullName>
    </alternativeName>
    <alternativeName>
        <fullName evidence="11">Deamido-NAD(+) pyrophosphorylase</fullName>
    </alternativeName>
    <alternativeName>
        <fullName evidence="11">Nicotinate mononucleotide adenylyltransferase</fullName>
        <shortName evidence="11">NaMN adenylyltransferase</shortName>
    </alternativeName>
</protein>
<evidence type="ECO:0000313" key="14">
    <source>
        <dbReference type="EMBL" id="KIO45329.1"/>
    </source>
</evidence>